<dbReference type="AlphaFoldDB" id="A0A1M6IT56"/>
<dbReference type="OrthoDB" id="2067030at2"/>
<accession>A0A1M6IT56</accession>
<dbReference type="Gene3D" id="1.10.287.1060">
    <property type="entry name" value="ESAT-6-like"/>
    <property type="match status" value="1"/>
</dbReference>
<keyword evidence="1" id="KW-0175">Coiled coil</keyword>
<reference evidence="2 3" key="1">
    <citation type="submission" date="2016-11" db="EMBL/GenBank/DDBJ databases">
        <authorList>
            <person name="Varghese N."/>
            <person name="Submissions S."/>
        </authorList>
    </citation>
    <scope>NUCLEOTIDE SEQUENCE [LARGE SCALE GENOMIC DNA]</scope>
    <source>
        <strain evidence="2 3">DSM 19027</strain>
    </source>
</reference>
<evidence type="ECO:0000313" key="2">
    <source>
        <dbReference type="EMBL" id="SHJ37574.1"/>
    </source>
</evidence>
<dbReference type="InterPro" id="IPR036689">
    <property type="entry name" value="ESAT-6-like_sf"/>
</dbReference>
<keyword evidence="3" id="KW-1185">Reference proteome</keyword>
<organism evidence="2 3">
    <name type="scientific">Thermoclostridium caenicola</name>
    <dbReference type="NCBI Taxonomy" id="659425"/>
    <lineage>
        <taxon>Bacteria</taxon>
        <taxon>Bacillati</taxon>
        <taxon>Bacillota</taxon>
        <taxon>Clostridia</taxon>
        <taxon>Eubacteriales</taxon>
        <taxon>Oscillospiraceae</taxon>
        <taxon>Thermoclostridium</taxon>
    </lineage>
</organism>
<evidence type="ECO:0000256" key="1">
    <source>
        <dbReference type="SAM" id="Coils"/>
    </source>
</evidence>
<dbReference type="Pfam" id="PF06013">
    <property type="entry name" value="WXG100"/>
    <property type="match status" value="1"/>
</dbReference>
<gene>
    <name evidence="2" type="ORF">SAMN05444373_10478</name>
</gene>
<name>A0A1M6IT56_9FIRM</name>
<sequence length="98" mass="11556">MDLYLDQDAFEQAIAALGAKREELNRLRENIEKTIMQLKSDWISQASDVFFKKYEKDLMQNLMKYALVFEYMQDNLKAAKEKYQEVFDAADAVANLQY</sequence>
<dbReference type="RefSeq" id="WP_149679322.1">
    <property type="nucleotide sequence ID" value="NZ_FQZP01000047.1"/>
</dbReference>
<protein>
    <submittedName>
        <fullName evidence="2">WXG100 family type VII secretion target</fullName>
    </submittedName>
</protein>
<feature type="coiled-coil region" evidence="1">
    <location>
        <begin position="10"/>
        <end position="41"/>
    </location>
</feature>
<dbReference type="EMBL" id="FQZP01000047">
    <property type="protein sequence ID" value="SHJ37574.1"/>
    <property type="molecule type" value="Genomic_DNA"/>
</dbReference>
<evidence type="ECO:0000313" key="3">
    <source>
        <dbReference type="Proteomes" id="UP000324781"/>
    </source>
</evidence>
<dbReference type="InterPro" id="IPR010310">
    <property type="entry name" value="T7SS_ESAT-6-like"/>
</dbReference>
<dbReference type="SUPFAM" id="SSF140453">
    <property type="entry name" value="EsxAB dimer-like"/>
    <property type="match status" value="1"/>
</dbReference>
<proteinExistence type="predicted"/>
<dbReference type="Proteomes" id="UP000324781">
    <property type="component" value="Unassembled WGS sequence"/>
</dbReference>